<feature type="region of interest" description="Disordered" evidence="1">
    <location>
        <begin position="28"/>
        <end position="69"/>
    </location>
</feature>
<name>A0A699UIH6_TANCI</name>
<gene>
    <name evidence="2" type="ORF">Tci_894359</name>
</gene>
<dbReference type="AlphaFoldDB" id="A0A699UIH6"/>
<protein>
    <submittedName>
        <fullName evidence="2">Uncharacterized protein</fullName>
    </submittedName>
</protein>
<accession>A0A699UIH6</accession>
<evidence type="ECO:0000256" key="1">
    <source>
        <dbReference type="SAM" id="MobiDB-lite"/>
    </source>
</evidence>
<feature type="compositionally biased region" description="Basic and acidic residues" evidence="1">
    <location>
        <begin position="28"/>
        <end position="39"/>
    </location>
</feature>
<dbReference type="EMBL" id="BKCJ011336840">
    <property type="protein sequence ID" value="GFD22390.1"/>
    <property type="molecule type" value="Genomic_DNA"/>
</dbReference>
<feature type="non-terminal residue" evidence="2">
    <location>
        <position position="1"/>
    </location>
</feature>
<proteinExistence type="predicted"/>
<organism evidence="2">
    <name type="scientific">Tanacetum cinerariifolium</name>
    <name type="common">Dalmatian daisy</name>
    <name type="synonym">Chrysanthemum cinerariifolium</name>
    <dbReference type="NCBI Taxonomy" id="118510"/>
    <lineage>
        <taxon>Eukaryota</taxon>
        <taxon>Viridiplantae</taxon>
        <taxon>Streptophyta</taxon>
        <taxon>Embryophyta</taxon>
        <taxon>Tracheophyta</taxon>
        <taxon>Spermatophyta</taxon>
        <taxon>Magnoliopsida</taxon>
        <taxon>eudicotyledons</taxon>
        <taxon>Gunneridae</taxon>
        <taxon>Pentapetalae</taxon>
        <taxon>asterids</taxon>
        <taxon>campanulids</taxon>
        <taxon>Asterales</taxon>
        <taxon>Asteraceae</taxon>
        <taxon>Asteroideae</taxon>
        <taxon>Anthemideae</taxon>
        <taxon>Anthemidinae</taxon>
        <taxon>Tanacetum</taxon>
    </lineage>
</organism>
<feature type="compositionally biased region" description="Basic and acidic residues" evidence="1">
    <location>
        <begin position="49"/>
        <end position="69"/>
    </location>
</feature>
<comment type="caution">
    <text evidence="2">The sequence shown here is derived from an EMBL/GenBank/DDBJ whole genome shotgun (WGS) entry which is preliminary data.</text>
</comment>
<evidence type="ECO:0000313" key="2">
    <source>
        <dbReference type="EMBL" id="GFD22390.1"/>
    </source>
</evidence>
<reference evidence="2" key="1">
    <citation type="journal article" date="2019" name="Sci. Rep.">
        <title>Draft genome of Tanacetum cinerariifolium, the natural source of mosquito coil.</title>
        <authorList>
            <person name="Yamashiro T."/>
            <person name="Shiraishi A."/>
            <person name="Satake H."/>
            <person name="Nakayama K."/>
        </authorList>
    </citation>
    <scope>NUCLEOTIDE SEQUENCE</scope>
</reference>
<sequence length="69" mass="7639">AATTITIDDTTLAKALEALKTSKPKIREIVMKDHEEPSESRTTSISAKKSQDKGKAKMIEEPVKLKKKD</sequence>